<reference evidence="2 3" key="1">
    <citation type="submission" date="2019-03" db="EMBL/GenBank/DDBJ databases">
        <title>Genomic Encyclopedia of Type Strains, Phase IV (KMG-IV): sequencing the most valuable type-strain genomes for metagenomic binning, comparative biology and taxonomic classification.</title>
        <authorList>
            <person name="Goeker M."/>
        </authorList>
    </citation>
    <scope>NUCLEOTIDE SEQUENCE [LARGE SCALE GENOMIC DNA]</scope>
    <source>
        <strain evidence="2 3">DSM 103428</strain>
    </source>
</reference>
<organism evidence="2 3">
    <name type="scientific">Acidipila rosea</name>
    <dbReference type="NCBI Taxonomy" id="768535"/>
    <lineage>
        <taxon>Bacteria</taxon>
        <taxon>Pseudomonadati</taxon>
        <taxon>Acidobacteriota</taxon>
        <taxon>Terriglobia</taxon>
        <taxon>Terriglobales</taxon>
        <taxon>Acidobacteriaceae</taxon>
        <taxon>Acidipila</taxon>
    </lineage>
</organism>
<dbReference type="RefSeq" id="WP_131998750.1">
    <property type="nucleotide sequence ID" value="NZ_SMGK01000006.1"/>
</dbReference>
<name>A0A4R1KYX3_9BACT</name>
<gene>
    <name evidence="2" type="ORF">C7378_3136</name>
</gene>
<protein>
    <recommendedName>
        <fullName evidence="4">DUF4405 domain-containing protein</fullName>
    </recommendedName>
</protein>
<sequence length="144" mass="16374">MSASVGNSGGLGRSRRWGLYIIGIGAWLSGGLWLLFHYFFVEQGEFGPQVNPLEPWWLKIHGAFAFAATWIFGLMWGVHVTKAWPYKRRRSSGAMLTAVFAWLTLSGFLLYYVGDERIRPMLSIGHWAIGIAFPLAFGWHRLKR</sequence>
<accession>A0A4R1KYX3</accession>
<keyword evidence="3" id="KW-1185">Reference proteome</keyword>
<dbReference type="AlphaFoldDB" id="A0A4R1KYX3"/>
<comment type="caution">
    <text evidence="2">The sequence shown here is derived from an EMBL/GenBank/DDBJ whole genome shotgun (WGS) entry which is preliminary data.</text>
</comment>
<feature type="transmembrane region" description="Helical" evidence="1">
    <location>
        <begin position="124"/>
        <end position="142"/>
    </location>
</feature>
<evidence type="ECO:0000313" key="2">
    <source>
        <dbReference type="EMBL" id="TCK70748.1"/>
    </source>
</evidence>
<evidence type="ECO:0000313" key="3">
    <source>
        <dbReference type="Proteomes" id="UP000295210"/>
    </source>
</evidence>
<keyword evidence="1" id="KW-1133">Transmembrane helix</keyword>
<proteinExistence type="predicted"/>
<dbReference type="EMBL" id="SMGK01000006">
    <property type="protein sequence ID" value="TCK70748.1"/>
    <property type="molecule type" value="Genomic_DNA"/>
</dbReference>
<evidence type="ECO:0008006" key="4">
    <source>
        <dbReference type="Google" id="ProtNLM"/>
    </source>
</evidence>
<feature type="transmembrane region" description="Helical" evidence="1">
    <location>
        <begin position="17"/>
        <end position="40"/>
    </location>
</feature>
<dbReference type="OrthoDB" id="6228034at2"/>
<evidence type="ECO:0000256" key="1">
    <source>
        <dbReference type="SAM" id="Phobius"/>
    </source>
</evidence>
<keyword evidence="1" id="KW-0812">Transmembrane</keyword>
<keyword evidence="1" id="KW-0472">Membrane</keyword>
<feature type="transmembrane region" description="Helical" evidence="1">
    <location>
        <begin position="60"/>
        <end position="81"/>
    </location>
</feature>
<feature type="transmembrane region" description="Helical" evidence="1">
    <location>
        <begin position="93"/>
        <end position="112"/>
    </location>
</feature>
<dbReference type="Proteomes" id="UP000295210">
    <property type="component" value="Unassembled WGS sequence"/>
</dbReference>